<evidence type="ECO:0000313" key="3">
    <source>
        <dbReference type="Proteomes" id="UP000295447"/>
    </source>
</evidence>
<reference evidence="2 3" key="1">
    <citation type="submission" date="2019-03" db="EMBL/GenBank/DDBJ databases">
        <title>Genomic Encyclopedia of Type Strains, Phase III (KMG-III): the genomes of soil and plant-associated and newly described type strains.</title>
        <authorList>
            <person name="Whitman W."/>
        </authorList>
    </citation>
    <scope>NUCLEOTIDE SEQUENCE [LARGE SCALE GENOMIC DNA]</scope>
    <source>
        <strain evidence="2 3">VKM Ac-2570</strain>
    </source>
</reference>
<dbReference type="InterPro" id="IPR027417">
    <property type="entry name" value="P-loop_NTPase"/>
</dbReference>
<dbReference type="OrthoDB" id="580980at2"/>
<accession>A0A4R8A1T7</accession>
<dbReference type="Proteomes" id="UP000295447">
    <property type="component" value="Unassembled WGS sequence"/>
</dbReference>
<comment type="caution">
    <text evidence="2">The sequence shown here is derived from an EMBL/GenBank/DDBJ whole genome shotgun (WGS) entry which is preliminary data.</text>
</comment>
<evidence type="ECO:0000256" key="1">
    <source>
        <dbReference type="SAM" id="Coils"/>
    </source>
</evidence>
<feature type="coiled-coil region" evidence="1">
    <location>
        <begin position="200"/>
        <end position="322"/>
    </location>
</feature>
<protein>
    <recommendedName>
        <fullName evidence="4">AAA domain-containing protein</fullName>
    </recommendedName>
</protein>
<name>A0A4R8A1T7_9ACTN</name>
<feature type="coiled-coil region" evidence="1">
    <location>
        <begin position="455"/>
        <end position="503"/>
    </location>
</feature>
<dbReference type="Gene3D" id="3.40.50.300">
    <property type="entry name" value="P-loop containing nucleotide triphosphate hydrolases"/>
    <property type="match status" value="1"/>
</dbReference>
<proteinExistence type="predicted"/>
<dbReference type="SUPFAM" id="SSF52540">
    <property type="entry name" value="P-loop containing nucleoside triphosphate hydrolases"/>
    <property type="match status" value="1"/>
</dbReference>
<evidence type="ECO:0000313" key="2">
    <source>
        <dbReference type="EMBL" id="TDW22110.1"/>
    </source>
</evidence>
<dbReference type="EMBL" id="SODF01000001">
    <property type="protein sequence ID" value="TDW22110.1"/>
    <property type="molecule type" value="Genomic_DNA"/>
</dbReference>
<keyword evidence="3" id="KW-1185">Reference proteome</keyword>
<keyword evidence="1" id="KW-0175">Coiled coil</keyword>
<feature type="coiled-coil region" evidence="1">
    <location>
        <begin position="368"/>
        <end position="412"/>
    </location>
</feature>
<dbReference type="AlphaFoldDB" id="A0A4R8A1T7"/>
<evidence type="ECO:0008006" key="4">
    <source>
        <dbReference type="Google" id="ProtNLM"/>
    </source>
</evidence>
<gene>
    <name evidence="2" type="ORF">EV650_0943</name>
</gene>
<organism evidence="2 3">
    <name type="scientific">Kribbella kalugense</name>
    <dbReference type="NCBI Taxonomy" id="2512221"/>
    <lineage>
        <taxon>Bacteria</taxon>
        <taxon>Bacillati</taxon>
        <taxon>Actinomycetota</taxon>
        <taxon>Actinomycetes</taxon>
        <taxon>Propionibacteriales</taxon>
        <taxon>Kribbellaceae</taxon>
        <taxon>Kribbella</taxon>
    </lineage>
</organism>
<sequence length="639" mass="71098">MTSQEPAGPTSSHRLELESVELVGGGRKVPFHPGLNIIQGDITSGKTTLVRLISALLGPMPSNLPPEVEQLTAIRGEVVLGNTVWSIYRPRTTTSTAPVEISEIVHGREPSSTRLPVTGNGPSYGKFLLEQLGLPSVSVPRARSDPSGALTPVSIRDWLNYCIITGDELDTQVFGHLRPWREEKRRWVFELVYGYYDPELAILRAELRTLELQIQEHQKSEAISQRFLAQTPFASAEALDRELAGRRQQLAELVNRRRNLAGGMDRSRPELARIRAELLAARTRFAALSEQLSGLAAQASDLADLEQQLRAQSARLTRAIVADELLVDFDFVVCPRCGQGVSPGRAEDGHCYLCFQEPRPAPSTSALLAEQERIASQIEETTDVLRERLAARGQLEAERSALDAEIIELSRRLDEGTSIFISDRSSQLQQEAAEQATLEADIRRLTEYSELVHRYQASLSDREALRREADAVEERIRAYGIKRVDAEGNVRALEQRCLEYLRELRIPDFSPAELQVHINRSTYLPEVSGRAFETLSSQGLKTLVNIAHALAHHTVAIDRGLPLPGLLILDGISSNAGQKGFDLARIRDVYDLLARTAQWYLGRLQIVAVDNEVNNAVSLEHRESLILGLRQSDRLIRGL</sequence>